<protein>
    <recommendedName>
        <fullName evidence="4 8">Beta-galactosidase</fullName>
        <ecNumber evidence="3 8">3.2.1.23</ecNumber>
    </recommendedName>
    <alternativeName>
        <fullName evidence="7 8">Lactase</fullName>
    </alternativeName>
</protein>
<dbReference type="InterPro" id="IPR023230">
    <property type="entry name" value="Glyco_hydro_2_CS"/>
</dbReference>
<dbReference type="SUPFAM" id="SSF49785">
    <property type="entry name" value="Galactose-binding domain-like"/>
    <property type="match status" value="1"/>
</dbReference>
<evidence type="ECO:0000313" key="10">
    <source>
        <dbReference type="EMBL" id="RGD86144.1"/>
    </source>
</evidence>
<gene>
    <name evidence="10" type="ORF">DXB93_07020</name>
</gene>
<dbReference type="EMBL" id="QUSL01000008">
    <property type="protein sequence ID" value="RGD86144.1"/>
    <property type="molecule type" value="Genomic_DNA"/>
</dbReference>
<comment type="catalytic activity">
    <reaction evidence="1 8">
        <text>Hydrolysis of terminal non-reducing beta-D-galactose residues in beta-D-galactosides.</text>
        <dbReference type="EC" id="3.2.1.23"/>
    </reaction>
</comment>
<sequence length="1003" mass="115422">MKGTQADLNWLADPKVFAVNRLNAYSDHSYYLDIDKALNGDAMELKQSLNGRWYFNYAKNPNERFVDFYKEDIDCHYFDMIDVPGHIQMQGYDQMQYINTLYPWDGHEKLRPPHISSDDNPVGSYVCYFEVNEALKNKTTRLVFDGVETAYYVWLNGEFIGYSEDSFTPSSFDVTYALKDGENKLAVEVYKRSSASWLEDQDFWRFSGIFRDVSLYAIEDIHINDLFVKTTLKNNYKDVQVSVNLDVIAKKEGYLNTALYDQNNNIIYQAKQLPLTNFSFGLTNVNLWSSENPYLHKLLLTVYDHDDNLVEVIPQKIGFREFKMDQGIMKLNGQRIVFRGVNRHEFAADKGRAITKEDMLYDIKFMKMHNINAVRTSHYPNQSLWYDLCDEYGIYLIDEANLESHGSWQKLGACEPSWNIPGNLPQWHDVVVDRANTMLQRDKNHPSILIWSCGNESYAGTNIVAMANHFRENDPTRLVHYEGCVWNRDYCEATDMESRMYAKAKEIETYLQGNPAKPYISCEYMHAMGNSLGGMKHYTDLEDKYAQYQGGFIWDYIDQAVYYTNGYGEKVLGYGGDFKERYTDYNFCGDGIVFADRTISPKAQEVKYLYQDIIIKPTDAGVIITNKMMFSNTSKYQFVYQLKQGKKVLQEGCFIADVKPGDSKEILIPWLTKLDKEAVKTVSALLKDDQIWAKAGFEVAFGQTIVGEYKPLSVSKQPLKVIIGDGNIGIRYNDFEVMFANSEGLISLKYGNHEYIARAPRPVFSRASTDNERGYKHEVNSSMWFGASTFYNCTKFNYEVASDYSSVKVFFEYTLPVIPATTVDIVFTVRAPGIIRVDYHYHGKAGLPELPLIGMCFKLYDQVDRFEYLGRGPLENYIDRKDGAKIDVYDCLVKDNLSPYLVPQECGNRCDLRYLAITDEKDQGICFKMIDQPFEATVLPYSLQTLEAAMHQEELPKSYFTFVTILAAQMGVGGDDSWGAPILEEYCIKGEEDVEYAFEICKR</sequence>
<dbReference type="Gene3D" id="2.60.40.10">
    <property type="entry name" value="Immunoglobulins"/>
    <property type="match status" value="2"/>
</dbReference>
<dbReference type="GO" id="GO:0009341">
    <property type="term" value="C:beta-galactosidase complex"/>
    <property type="evidence" value="ECO:0007669"/>
    <property type="project" value="InterPro"/>
</dbReference>
<dbReference type="Gene3D" id="2.70.98.10">
    <property type="match status" value="1"/>
</dbReference>
<dbReference type="AlphaFoldDB" id="A0A3E3EE13"/>
<dbReference type="Gene3D" id="3.20.20.80">
    <property type="entry name" value="Glycosidases"/>
    <property type="match status" value="1"/>
</dbReference>
<keyword evidence="6 8" id="KW-0326">Glycosidase</keyword>
<dbReference type="PROSITE" id="PS00719">
    <property type="entry name" value="GLYCOSYL_HYDROL_F2_1"/>
    <property type="match status" value="1"/>
</dbReference>
<dbReference type="InterPro" id="IPR023232">
    <property type="entry name" value="Glyco_hydro_2_AS"/>
</dbReference>
<dbReference type="InterPro" id="IPR032312">
    <property type="entry name" value="LacZ_4"/>
</dbReference>
<evidence type="ECO:0000256" key="2">
    <source>
        <dbReference type="ARBA" id="ARBA00007401"/>
    </source>
</evidence>
<reference evidence="10 11" key="1">
    <citation type="submission" date="2018-08" db="EMBL/GenBank/DDBJ databases">
        <title>A genome reference for cultivated species of the human gut microbiota.</title>
        <authorList>
            <person name="Zou Y."/>
            <person name="Xue W."/>
            <person name="Luo G."/>
        </authorList>
    </citation>
    <scope>NUCLEOTIDE SEQUENCE [LARGE SCALE GENOMIC DNA]</scope>
    <source>
        <strain evidence="10 11">OM06-4</strain>
    </source>
</reference>
<dbReference type="EC" id="3.2.1.23" evidence="3 8"/>
<dbReference type="SUPFAM" id="SSF49303">
    <property type="entry name" value="beta-Galactosidase/glucuronidase domain"/>
    <property type="match status" value="2"/>
</dbReference>
<feature type="domain" description="Beta galactosidase small chain/" evidence="9">
    <location>
        <begin position="729"/>
        <end position="1001"/>
    </location>
</feature>
<dbReference type="Pfam" id="PF00703">
    <property type="entry name" value="Glyco_hydro_2"/>
    <property type="match status" value="1"/>
</dbReference>
<organism evidence="10 11">
    <name type="scientific">Thomasclavelia ramosa</name>
    <dbReference type="NCBI Taxonomy" id="1547"/>
    <lineage>
        <taxon>Bacteria</taxon>
        <taxon>Bacillati</taxon>
        <taxon>Bacillota</taxon>
        <taxon>Erysipelotrichia</taxon>
        <taxon>Erysipelotrichales</taxon>
        <taxon>Coprobacillaceae</taxon>
        <taxon>Thomasclavelia</taxon>
    </lineage>
</organism>
<evidence type="ECO:0000256" key="5">
    <source>
        <dbReference type="ARBA" id="ARBA00022801"/>
    </source>
</evidence>
<dbReference type="GO" id="GO:0030246">
    <property type="term" value="F:carbohydrate binding"/>
    <property type="evidence" value="ECO:0007669"/>
    <property type="project" value="InterPro"/>
</dbReference>
<dbReference type="InterPro" id="IPR036156">
    <property type="entry name" value="Beta-gal/glucu_dom_sf"/>
</dbReference>
<dbReference type="Pfam" id="PF02929">
    <property type="entry name" value="Bgal_small_N"/>
    <property type="match status" value="1"/>
</dbReference>
<evidence type="ECO:0000256" key="6">
    <source>
        <dbReference type="ARBA" id="ARBA00023295"/>
    </source>
</evidence>
<proteinExistence type="inferred from homology"/>
<dbReference type="SUPFAM" id="SSF74650">
    <property type="entry name" value="Galactose mutarotase-like"/>
    <property type="match status" value="1"/>
</dbReference>
<dbReference type="SUPFAM" id="SSF51445">
    <property type="entry name" value="(Trans)glycosidases"/>
    <property type="match status" value="1"/>
</dbReference>
<dbReference type="InterPro" id="IPR006103">
    <property type="entry name" value="Glyco_hydro_2_cat"/>
</dbReference>
<dbReference type="Gene3D" id="2.60.120.260">
    <property type="entry name" value="Galactose-binding domain-like"/>
    <property type="match status" value="1"/>
</dbReference>
<dbReference type="InterPro" id="IPR008979">
    <property type="entry name" value="Galactose-bd-like_sf"/>
</dbReference>
<dbReference type="InterPro" id="IPR017853">
    <property type="entry name" value="GH"/>
</dbReference>
<dbReference type="GO" id="GO:0004565">
    <property type="term" value="F:beta-galactosidase activity"/>
    <property type="evidence" value="ECO:0007669"/>
    <property type="project" value="UniProtKB-EC"/>
</dbReference>
<dbReference type="Pfam" id="PF02837">
    <property type="entry name" value="Glyco_hydro_2_N"/>
    <property type="match status" value="1"/>
</dbReference>
<dbReference type="PANTHER" id="PTHR46323:SF2">
    <property type="entry name" value="BETA-GALACTOSIDASE"/>
    <property type="match status" value="1"/>
</dbReference>
<dbReference type="InterPro" id="IPR013783">
    <property type="entry name" value="Ig-like_fold"/>
</dbReference>
<evidence type="ECO:0000256" key="7">
    <source>
        <dbReference type="ARBA" id="ARBA00032230"/>
    </source>
</evidence>
<dbReference type="Pfam" id="PF02836">
    <property type="entry name" value="Glyco_hydro_2_C"/>
    <property type="match status" value="1"/>
</dbReference>
<dbReference type="InterPro" id="IPR006104">
    <property type="entry name" value="Glyco_hydro_2_N"/>
</dbReference>
<evidence type="ECO:0000256" key="1">
    <source>
        <dbReference type="ARBA" id="ARBA00001412"/>
    </source>
</evidence>
<evidence type="ECO:0000256" key="3">
    <source>
        <dbReference type="ARBA" id="ARBA00012756"/>
    </source>
</evidence>
<accession>A0A3E3EE13</accession>
<keyword evidence="5 8" id="KW-0378">Hydrolase</keyword>
<dbReference type="RefSeq" id="WP_117581111.1">
    <property type="nucleotide sequence ID" value="NZ_QUSL01000008.1"/>
</dbReference>
<evidence type="ECO:0000313" key="11">
    <source>
        <dbReference type="Proteomes" id="UP000261032"/>
    </source>
</evidence>
<evidence type="ECO:0000256" key="8">
    <source>
        <dbReference type="RuleBase" id="RU361154"/>
    </source>
</evidence>
<dbReference type="PANTHER" id="PTHR46323">
    <property type="entry name" value="BETA-GALACTOSIDASE"/>
    <property type="match status" value="1"/>
</dbReference>
<dbReference type="InterPro" id="IPR006102">
    <property type="entry name" value="Ig-like_GH2"/>
</dbReference>
<name>A0A3E3EE13_9FIRM</name>
<dbReference type="InterPro" id="IPR050347">
    <property type="entry name" value="Bact_Beta-galactosidase"/>
</dbReference>
<dbReference type="GO" id="GO:0005990">
    <property type="term" value="P:lactose catabolic process"/>
    <property type="evidence" value="ECO:0007669"/>
    <property type="project" value="TreeGrafter"/>
</dbReference>
<dbReference type="Pfam" id="PF16353">
    <property type="entry name" value="LacZ_4"/>
    <property type="match status" value="1"/>
</dbReference>
<dbReference type="PRINTS" id="PR00132">
    <property type="entry name" value="GLHYDRLASE2"/>
</dbReference>
<evidence type="ECO:0000259" key="9">
    <source>
        <dbReference type="SMART" id="SM01038"/>
    </source>
</evidence>
<dbReference type="InterPro" id="IPR011013">
    <property type="entry name" value="Gal_mutarotase_sf_dom"/>
</dbReference>
<comment type="caution">
    <text evidence="10">The sequence shown here is derived from an EMBL/GenBank/DDBJ whole genome shotgun (WGS) entry which is preliminary data.</text>
</comment>
<dbReference type="PROSITE" id="PS00608">
    <property type="entry name" value="GLYCOSYL_HYDROL_F2_2"/>
    <property type="match status" value="1"/>
</dbReference>
<dbReference type="InterPro" id="IPR006101">
    <property type="entry name" value="Glyco_hydro_2"/>
</dbReference>
<dbReference type="InterPro" id="IPR004199">
    <property type="entry name" value="B-gal_small/dom_5"/>
</dbReference>
<evidence type="ECO:0000256" key="4">
    <source>
        <dbReference type="ARBA" id="ARBA00013303"/>
    </source>
</evidence>
<dbReference type="InterPro" id="IPR014718">
    <property type="entry name" value="GH-type_carb-bd"/>
</dbReference>
<dbReference type="Proteomes" id="UP000261032">
    <property type="component" value="Unassembled WGS sequence"/>
</dbReference>
<comment type="similarity">
    <text evidence="2 8">Belongs to the glycosyl hydrolase 2 family.</text>
</comment>
<dbReference type="SMART" id="SM01038">
    <property type="entry name" value="Bgal_small_N"/>
    <property type="match status" value="1"/>
</dbReference>